<evidence type="ECO:0000256" key="9">
    <source>
        <dbReference type="HAMAP-Rule" id="MF_00161"/>
    </source>
</evidence>
<keyword evidence="3 9" id="KW-0645">Protease</keyword>
<feature type="transmembrane region" description="Helical" evidence="9">
    <location>
        <begin position="124"/>
        <end position="144"/>
    </location>
</feature>
<dbReference type="PANTHER" id="PTHR33695:SF1">
    <property type="entry name" value="LIPOPROTEIN SIGNAL PEPTIDASE"/>
    <property type="match status" value="1"/>
</dbReference>
<comment type="catalytic activity">
    <reaction evidence="9 10">
        <text>Release of signal peptides from bacterial membrane prolipoproteins. Hydrolyzes -Xaa-Yaa-Zaa-|-(S,diacylglyceryl)Cys-, in which Xaa is hydrophobic (preferably Leu), and Yaa (Ala or Ser) and Zaa (Gly or Ala) have small, neutral side chains.</text>
        <dbReference type="EC" id="3.4.23.36"/>
    </reaction>
</comment>
<gene>
    <name evidence="9" type="primary">lspA</name>
    <name evidence="12" type="ORF">DCW48_09245</name>
</gene>
<evidence type="ECO:0000256" key="10">
    <source>
        <dbReference type="RuleBase" id="RU000594"/>
    </source>
</evidence>
<dbReference type="GO" id="GO:0006508">
    <property type="term" value="P:proteolysis"/>
    <property type="evidence" value="ECO:0007669"/>
    <property type="project" value="UniProtKB-KW"/>
</dbReference>
<keyword evidence="5 9" id="KW-0064">Aspartyl protease</keyword>
<dbReference type="STRING" id="1132855.GCA_000384255_02342"/>
<comment type="similarity">
    <text evidence="1 9 11">Belongs to the peptidase A8 family.</text>
</comment>
<dbReference type="GO" id="GO:0005886">
    <property type="term" value="C:plasma membrane"/>
    <property type="evidence" value="ECO:0007669"/>
    <property type="project" value="UniProtKB-SubCell"/>
</dbReference>
<dbReference type="UniPathway" id="UPA00665"/>
<evidence type="ECO:0000256" key="4">
    <source>
        <dbReference type="ARBA" id="ARBA00022692"/>
    </source>
</evidence>
<evidence type="ECO:0000256" key="8">
    <source>
        <dbReference type="ARBA" id="ARBA00023136"/>
    </source>
</evidence>
<dbReference type="PROSITE" id="PS00855">
    <property type="entry name" value="SPASE_II"/>
    <property type="match status" value="1"/>
</dbReference>
<dbReference type="PANTHER" id="PTHR33695">
    <property type="entry name" value="LIPOPROTEIN SIGNAL PEPTIDASE"/>
    <property type="match status" value="1"/>
</dbReference>
<comment type="caution">
    <text evidence="12">The sequence shown here is derived from an EMBL/GenBank/DDBJ whole genome shotgun (WGS) entry which is preliminary data.</text>
</comment>
<dbReference type="Pfam" id="PF01252">
    <property type="entry name" value="Peptidase_A8"/>
    <property type="match status" value="1"/>
</dbReference>
<comment type="subcellular location">
    <subcellularLocation>
        <location evidence="9">Cell membrane</location>
        <topology evidence="9">Multi-pass membrane protein</topology>
    </subcellularLocation>
</comment>
<evidence type="ECO:0000256" key="3">
    <source>
        <dbReference type="ARBA" id="ARBA00022670"/>
    </source>
</evidence>
<protein>
    <recommendedName>
        <fullName evidence="9">Lipoprotein signal peptidase</fullName>
        <ecNumber evidence="9">3.4.23.36</ecNumber>
    </recommendedName>
    <alternativeName>
        <fullName evidence="9">Prolipoprotein signal peptidase</fullName>
    </alternativeName>
    <alternativeName>
        <fullName evidence="9">Signal peptidase II</fullName>
        <shortName evidence="9">SPase II</shortName>
    </alternativeName>
</protein>
<dbReference type="Proteomes" id="UP000264313">
    <property type="component" value="Unassembled WGS sequence"/>
</dbReference>
<feature type="active site" evidence="9">
    <location>
        <position position="132"/>
    </location>
</feature>
<comment type="pathway">
    <text evidence="9">Protein modification; lipoprotein biosynthesis (signal peptide cleavage).</text>
</comment>
<reference evidence="12 13" key="1">
    <citation type="journal article" date="2018" name="Nat. Biotechnol.">
        <title>A standardized bacterial taxonomy based on genome phylogeny substantially revises the tree of life.</title>
        <authorList>
            <person name="Parks D.H."/>
            <person name="Chuvochina M."/>
            <person name="Waite D.W."/>
            <person name="Rinke C."/>
            <person name="Skarshewski A."/>
            <person name="Chaumeil P.A."/>
            <person name="Hugenholtz P."/>
        </authorList>
    </citation>
    <scope>NUCLEOTIDE SEQUENCE [LARGE SCALE GENOMIC DNA]</scope>
    <source>
        <strain evidence="12">UBA9958</strain>
    </source>
</reference>
<evidence type="ECO:0000256" key="11">
    <source>
        <dbReference type="RuleBase" id="RU004181"/>
    </source>
</evidence>
<name>A0A351RCD5_9PROT</name>
<evidence type="ECO:0000313" key="13">
    <source>
        <dbReference type="Proteomes" id="UP000264313"/>
    </source>
</evidence>
<keyword evidence="7 9" id="KW-1133">Transmembrane helix</keyword>
<evidence type="ECO:0000256" key="1">
    <source>
        <dbReference type="ARBA" id="ARBA00006139"/>
    </source>
</evidence>
<dbReference type="GO" id="GO:0004190">
    <property type="term" value="F:aspartic-type endopeptidase activity"/>
    <property type="evidence" value="ECO:0007669"/>
    <property type="project" value="UniProtKB-UniRule"/>
</dbReference>
<keyword evidence="8 9" id="KW-0472">Membrane</keyword>
<comment type="function">
    <text evidence="9 10">This protein specifically catalyzes the removal of signal peptides from prolipoproteins.</text>
</comment>
<evidence type="ECO:0000313" key="12">
    <source>
        <dbReference type="EMBL" id="HBA09706.1"/>
    </source>
</evidence>
<feature type="active site" evidence="9">
    <location>
        <position position="114"/>
    </location>
</feature>
<accession>A0A351RCD5</accession>
<keyword evidence="2 9" id="KW-1003">Cell membrane</keyword>
<sequence>MRKWFVISVIVVALDLYTKHLIQNAFVYGEHLTMTSFFDLVRFHNEGAAFSFLADAGGWQKWFFTAVTAIAVVVITYLIKKHHHEKLFSLGLALVLGGAIGNLYDRLTLGYVVDFLFFHIDQLYWPAFNVADSAICVGVGLLLVDSFKKSKVS</sequence>
<dbReference type="PRINTS" id="PR00781">
    <property type="entry name" value="LIPOSIGPTASE"/>
</dbReference>
<keyword evidence="4 9" id="KW-0812">Transmembrane</keyword>
<feature type="transmembrane region" description="Helical" evidence="9">
    <location>
        <begin position="87"/>
        <end position="104"/>
    </location>
</feature>
<keyword evidence="6 9" id="KW-0378">Hydrolase</keyword>
<dbReference type="AlphaFoldDB" id="A0A351RCD5"/>
<evidence type="ECO:0000256" key="6">
    <source>
        <dbReference type="ARBA" id="ARBA00022801"/>
    </source>
</evidence>
<dbReference type="EMBL" id="DNAA01000218">
    <property type="protein sequence ID" value="HBA09706.1"/>
    <property type="molecule type" value="Genomic_DNA"/>
</dbReference>
<feature type="transmembrane region" description="Helical" evidence="9">
    <location>
        <begin position="62"/>
        <end position="80"/>
    </location>
</feature>
<evidence type="ECO:0000256" key="2">
    <source>
        <dbReference type="ARBA" id="ARBA00022475"/>
    </source>
</evidence>
<evidence type="ECO:0000256" key="5">
    <source>
        <dbReference type="ARBA" id="ARBA00022750"/>
    </source>
</evidence>
<dbReference type="EC" id="3.4.23.36" evidence="9"/>
<dbReference type="HAMAP" id="MF_00161">
    <property type="entry name" value="LspA"/>
    <property type="match status" value="1"/>
</dbReference>
<dbReference type="NCBIfam" id="TIGR00077">
    <property type="entry name" value="lspA"/>
    <property type="match status" value="1"/>
</dbReference>
<dbReference type="InterPro" id="IPR001872">
    <property type="entry name" value="Peptidase_A8"/>
</dbReference>
<evidence type="ECO:0000256" key="7">
    <source>
        <dbReference type="ARBA" id="ARBA00022989"/>
    </source>
</evidence>
<proteinExistence type="inferred from homology"/>
<organism evidence="12 13">
    <name type="scientific">Methylotenera mobilis</name>
    <dbReference type="NCBI Taxonomy" id="359408"/>
    <lineage>
        <taxon>Bacteria</taxon>
        <taxon>Pseudomonadati</taxon>
        <taxon>Pseudomonadota</taxon>
        <taxon>Betaproteobacteria</taxon>
        <taxon>Nitrosomonadales</taxon>
        <taxon>Methylophilaceae</taxon>
        <taxon>Methylotenera</taxon>
    </lineage>
</organism>
<comment type="caution">
    <text evidence="9">Lacks conserved residue(s) required for the propagation of feature annotation.</text>
</comment>